<organism evidence="5 6">
    <name type="scientific">Enterococcus durans</name>
    <dbReference type="NCBI Taxonomy" id="53345"/>
    <lineage>
        <taxon>Bacteria</taxon>
        <taxon>Bacillati</taxon>
        <taxon>Bacillota</taxon>
        <taxon>Bacilli</taxon>
        <taxon>Lactobacillales</taxon>
        <taxon>Enterococcaceae</taxon>
        <taxon>Enterococcus</taxon>
    </lineage>
</organism>
<dbReference type="EMBL" id="LEPB01000001">
    <property type="protein sequence ID" value="RCA12239.1"/>
    <property type="molecule type" value="Genomic_DNA"/>
</dbReference>
<dbReference type="GO" id="GO:0009279">
    <property type="term" value="C:cell outer membrane"/>
    <property type="evidence" value="ECO:0007669"/>
    <property type="project" value="TreeGrafter"/>
</dbReference>
<keyword evidence="2 4" id="KW-0378">Hydrolase</keyword>
<dbReference type="GO" id="GO:0045490">
    <property type="term" value="P:pectin catabolic process"/>
    <property type="evidence" value="ECO:0007669"/>
    <property type="project" value="UniProtKB-UniRule"/>
</dbReference>
<dbReference type="RefSeq" id="WP_081134604.1">
    <property type="nucleotide sequence ID" value="NZ_CP022930.1"/>
</dbReference>
<evidence type="ECO:0000313" key="5">
    <source>
        <dbReference type="EMBL" id="RCA12239.1"/>
    </source>
</evidence>
<keyword evidence="3 4" id="KW-0063">Aspartyl esterase</keyword>
<evidence type="ECO:0000313" key="6">
    <source>
        <dbReference type="Proteomes" id="UP000252797"/>
    </source>
</evidence>
<comment type="catalytic activity">
    <reaction evidence="4">
        <text>[(1-&gt;4)-alpha-D-galacturonosyl methyl ester](n) + n H2O = [(1-&gt;4)-alpha-D-galacturonosyl](n) + n methanol + n H(+)</text>
        <dbReference type="Rhea" id="RHEA:22380"/>
        <dbReference type="Rhea" id="RHEA-COMP:14570"/>
        <dbReference type="Rhea" id="RHEA-COMP:14573"/>
        <dbReference type="ChEBI" id="CHEBI:15377"/>
        <dbReference type="ChEBI" id="CHEBI:15378"/>
        <dbReference type="ChEBI" id="CHEBI:17790"/>
        <dbReference type="ChEBI" id="CHEBI:140522"/>
        <dbReference type="ChEBI" id="CHEBI:140523"/>
        <dbReference type="EC" id="3.1.1.11"/>
    </reaction>
</comment>
<gene>
    <name evidence="5" type="ORF">EA71_00443</name>
</gene>
<proteinExistence type="inferred from homology"/>
<dbReference type="GO" id="GO:0030599">
    <property type="term" value="F:pectinesterase activity"/>
    <property type="evidence" value="ECO:0007669"/>
    <property type="project" value="UniProtKB-UniRule"/>
</dbReference>
<accession>A0A367CI00</accession>
<dbReference type="PANTHER" id="PTHR31321:SF57">
    <property type="entry name" value="PECTINESTERASE 53-RELATED"/>
    <property type="match status" value="1"/>
</dbReference>
<dbReference type="PROSITE" id="PS00503">
    <property type="entry name" value="PECTINESTERASE_2"/>
    <property type="match status" value="1"/>
</dbReference>
<evidence type="ECO:0000256" key="3">
    <source>
        <dbReference type="ARBA" id="ARBA00023085"/>
    </source>
</evidence>
<comment type="caution">
    <text evidence="5">The sequence shown here is derived from an EMBL/GenBank/DDBJ whole genome shotgun (WGS) entry which is preliminary data.</text>
</comment>
<evidence type="ECO:0000256" key="1">
    <source>
        <dbReference type="ARBA" id="ARBA00008891"/>
    </source>
</evidence>
<dbReference type="AlphaFoldDB" id="A0A367CI00"/>
<name>A0A367CI00_9ENTE</name>
<dbReference type="Proteomes" id="UP000252797">
    <property type="component" value="Unassembled WGS sequence"/>
</dbReference>
<dbReference type="InterPro" id="IPR012334">
    <property type="entry name" value="Pectin_lyas_fold"/>
</dbReference>
<dbReference type="Pfam" id="PF01095">
    <property type="entry name" value="Pectinesterase"/>
    <property type="match status" value="2"/>
</dbReference>
<dbReference type="GeneID" id="56743076"/>
<dbReference type="EC" id="3.1.1.11" evidence="4"/>
<evidence type="ECO:0000256" key="2">
    <source>
        <dbReference type="ARBA" id="ARBA00022801"/>
    </source>
</evidence>
<comment type="pathway">
    <text evidence="4">Glycan metabolism; pectin degradation; 2-dehydro-3-deoxy-D-gluconate from pectin: step 1/5.</text>
</comment>
<comment type="similarity">
    <text evidence="1">Belongs to the pectinesterase family.</text>
</comment>
<dbReference type="PANTHER" id="PTHR31321">
    <property type="entry name" value="ACYL-COA THIOESTER HYDROLASE YBHC-RELATED"/>
    <property type="match status" value="1"/>
</dbReference>
<dbReference type="InterPro" id="IPR011050">
    <property type="entry name" value="Pectin_lyase_fold/virulence"/>
</dbReference>
<dbReference type="Gene3D" id="2.160.20.10">
    <property type="entry name" value="Single-stranded right-handed beta-helix, Pectin lyase-like"/>
    <property type="match status" value="1"/>
</dbReference>
<sequence>MKIEKWVSKKSEKNPAAFSTIQEGVAYMAKQPNETKKVLYIEEGVYLENVACRLANFTMSGHGNVEIRGNHYAKQKLSDDSERGTFRTSTVLIEGNSITLENLTISNTAGPGEKVGQAVALFNMGHQTVVKNCRLSGYQDTLCTGPLPLLQKDGTPFVTPADDVHRFCRQLYEDCWIEGTIDFIFGGAQADFIHCTIHSRQSNNVGYITAASTPQDQENGYHFKNCVVTADENTAPVYLGRPWRPFAKVVFESCKMANHIHPAGWDNWQNKENEKSAYFFERNNWYPGTVIRPSWIHFERRE</sequence>
<dbReference type="InterPro" id="IPR000070">
    <property type="entry name" value="Pectinesterase_cat"/>
</dbReference>
<dbReference type="UniPathway" id="UPA00545">
    <property type="reaction ID" value="UER00823"/>
</dbReference>
<dbReference type="GO" id="GO:0042545">
    <property type="term" value="P:cell wall modification"/>
    <property type="evidence" value="ECO:0007669"/>
    <property type="project" value="UniProtKB-UniRule"/>
</dbReference>
<reference evidence="5 6" key="1">
    <citation type="submission" date="2015-06" db="EMBL/GenBank/DDBJ databases">
        <title>The Genome Sequence of Enterococcus durans 4EA1.</title>
        <authorList>
            <consortium name="The Broad Institute Genomics Platform"/>
            <consortium name="The Broad Institute Genome Sequencing Center for Infectious Disease"/>
            <person name="Earl A.M."/>
            <person name="Van Tyne D."/>
            <person name="Lebreton F."/>
            <person name="Saavedra J.T."/>
            <person name="Gilmore M.S."/>
            <person name="Manson Mcguire A."/>
            <person name="Clock S."/>
            <person name="Crupain M."/>
            <person name="Rangan U."/>
            <person name="Young S."/>
            <person name="Abouelleil A."/>
            <person name="Cao P."/>
            <person name="Chapman S.B."/>
            <person name="Griggs A."/>
            <person name="Priest M."/>
            <person name="Shea T."/>
            <person name="Wortman J."/>
            <person name="Nusbaum C."/>
            <person name="Birren B."/>
        </authorList>
    </citation>
    <scope>NUCLEOTIDE SEQUENCE [LARGE SCALE GENOMIC DNA]</scope>
    <source>
        <strain evidence="5 6">4EA1</strain>
    </source>
</reference>
<dbReference type="SUPFAM" id="SSF51126">
    <property type="entry name" value="Pectin lyase-like"/>
    <property type="match status" value="1"/>
</dbReference>
<protein>
    <recommendedName>
        <fullName evidence="4">Pectinesterase</fullName>
        <ecNumber evidence="4">3.1.1.11</ecNumber>
    </recommendedName>
</protein>
<dbReference type="InterPro" id="IPR033131">
    <property type="entry name" value="Pectinesterase_Asp_AS"/>
</dbReference>
<evidence type="ECO:0000256" key="4">
    <source>
        <dbReference type="RuleBase" id="RU000589"/>
    </source>
</evidence>